<dbReference type="PATRIC" id="fig|284581.3.peg.1819"/>
<dbReference type="STRING" id="284581.AMD01_21445"/>
<gene>
    <name evidence="1" type="ORF">AMD01_21445</name>
</gene>
<dbReference type="AlphaFoldDB" id="A0A0M0KNW7"/>
<sequence>MPMSPEDEKKYLELRDNVKFADTAEEVLYHKTIFNDFKQELKEKGHLTLTDLFTDEEKKQYDELYEELTYATSRGEVLYYTNEIEKLFDQVSAREEVRLAKDENSATEEIRLTKDENSTTETYAY</sequence>
<accession>A0A0M0KNW7</accession>
<dbReference type="EMBL" id="LILC01000036">
    <property type="protein sequence ID" value="KOO40317.1"/>
    <property type="molecule type" value="Genomic_DNA"/>
</dbReference>
<evidence type="ECO:0000313" key="1">
    <source>
        <dbReference type="EMBL" id="KOO40317.1"/>
    </source>
</evidence>
<dbReference type="RefSeq" id="WP_053403485.1">
    <property type="nucleotide sequence ID" value="NZ_CP061869.1"/>
</dbReference>
<comment type="caution">
    <text evidence="1">The sequence shown here is derived from an EMBL/GenBank/DDBJ whole genome shotgun (WGS) entry which is preliminary data.</text>
</comment>
<reference evidence="2" key="1">
    <citation type="submission" date="2015-08" db="EMBL/GenBank/DDBJ databases">
        <title>Fjat-14210 dsm16467.</title>
        <authorList>
            <person name="Liu B."/>
            <person name="Wang J."/>
            <person name="Zhu Y."/>
            <person name="Liu G."/>
            <person name="Chen Q."/>
            <person name="Chen Z."/>
            <person name="Lan J."/>
            <person name="Che J."/>
            <person name="Ge C."/>
            <person name="Shi H."/>
            <person name="Pan Z."/>
            <person name="Liu X."/>
        </authorList>
    </citation>
    <scope>NUCLEOTIDE SEQUENCE [LARGE SCALE GENOMIC DNA]</scope>
    <source>
        <strain evidence="2">DSM 16467</strain>
    </source>
</reference>
<name>A0A0M0KNW7_9BACI</name>
<proteinExistence type="predicted"/>
<dbReference type="Proteomes" id="UP000037558">
    <property type="component" value="Unassembled WGS sequence"/>
</dbReference>
<keyword evidence="2" id="KW-1185">Reference proteome</keyword>
<protein>
    <submittedName>
        <fullName evidence="1">Uncharacterized protein</fullName>
    </submittedName>
</protein>
<organism evidence="1 2">
    <name type="scientific">Priestia koreensis</name>
    <dbReference type="NCBI Taxonomy" id="284581"/>
    <lineage>
        <taxon>Bacteria</taxon>
        <taxon>Bacillati</taxon>
        <taxon>Bacillota</taxon>
        <taxon>Bacilli</taxon>
        <taxon>Bacillales</taxon>
        <taxon>Bacillaceae</taxon>
        <taxon>Priestia</taxon>
    </lineage>
</organism>
<evidence type="ECO:0000313" key="2">
    <source>
        <dbReference type="Proteomes" id="UP000037558"/>
    </source>
</evidence>